<evidence type="ECO:0000256" key="9">
    <source>
        <dbReference type="ARBA" id="ARBA00023027"/>
    </source>
</evidence>
<feature type="binding site" evidence="12 15">
    <location>
        <position position="207"/>
    </location>
    <ligand>
        <name>NAD(+)</name>
        <dbReference type="ChEBI" id="CHEBI:57540"/>
    </ligand>
</feature>
<feature type="binding site" evidence="12 17">
    <location>
        <position position="258"/>
    </location>
    <ligand>
        <name>Zn(2+)</name>
        <dbReference type="ChEBI" id="CHEBI:29105"/>
    </ligand>
</feature>
<dbReference type="FunFam" id="3.40.50.1980:FF:000002">
    <property type="entry name" value="Histidinol dehydrogenase, chloroplastic"/>
    <property type="match status" value="1"/>
</dbReference>
<accession>A0A1Y0D1P8</accession>
<name>A0A1Y0D1P8_9GAMM</name>
<dbReference type="FunFam" id="1.20.5.1300:FF:000001">
    <property type="entry name" value="Histidine biosynthesis trifunctional protein"/>
    <property type="match status" value="1"/>
</dbReference>
<dbReference type="PIRSF" id="PIRSF000099">
    <property type="entry name" value="Histidinol_dh"/>
    <property type="match status" value="1"/>
</dbReference>
<evidence type="ECO:0000256" key="10">
    <source>
        <dbReference type="ARBA" id="ARBA00023102"/>
    </source>
</evidence>
<feature type="binding site" evidence="12 15">
    <location>
        <position position="184"/>
    </location>
    <ligand>
        <name>NAD(+)</name>
        <dbReference type="ChEBI" id="CHEBI:57540"/>
    </ligand>
</feature>
<dbReference type="EMBL" id="CP021377">
    <property type="protein sequence ID" value="ART81264.1"/>
    <property type="molecule type" value="Genomic_DNA"/>
</dbReference>
<feature type="binding site" evidence="12 17">
    <location>
        <position position="415"/>
    </location>
    <ligand>
        <name>Zn(2+)</name>
        <dbReference type="ChEBI" id="CHEBI:29105"/>
    </ligand>
</feature>
<dbReference type="InterPro" id="IPR012131">
    <property type="entry name" value="Hstdl_DH"/>
</dbReference>
<feature type="active site" description="Proton acceptor" evidence="12 14">
    <location>
        <position position="322"/>
    </location>
</feature>
<organism evidence="19 20">
    <name type="scientific">Oceanisphaera profunda</name>
    <dbReference type="NCBI Taxonomy" id="1416627"/>
    <lineage>
        <taxon>Bacteria</taxon>
        <taxon>Pseudomonadati</taxon>
        <taxon>Pseudomonadota</taxon>
        <taxon>Gammaproteobacteria</taxon>
        <taxon>Aeromonadales</taxon>
        <taxon>Aeromonadaceae</taxon>
        <taxon>Oceanisphaera</taxon>
    </lineage>
</organism>
<evidence type="ECO:0000256" key="15">
    <source>
        <dbReference type="PIRSR" id="PIRSR000099-2"/>
    </source>
</evidence>
<proteinExistence type="inferred from homology"/>
<evidence type="ECO:0000256" key="14">
    <source>
        <dbReference type="PIRSR" id="PIRSR000099-1"/>
    </source>
</evidence>
<feature type="active site" description="Proton acceptor" evidence="12 14">
    <location>
        <position position="323"/>
    </location>
</feature>
<dbReference type="GO" id="GO:0004399">
    <property type="term" value="F:histidinol dehydrogenase activity"/>
    <property type="evidence" value="ECO:0007669"/>
    <property type="project" value="UniProtKB-UniRule"/>
</dbReference>
<feature type="binding site" evidence="12 16">
    <location>
        <position position="415"/>
    </location>
    <ligand>
        <name>substrate</name>
    </ligand>
</feature>
<evidence type="ECO:0000313" key="20">
    <source>
        <dbReference type="Proteomes" id="UP000243937"/>
    </source>
</evidence>
<comment type="cofactor">
    <cofactor evidence="12 17">
        <name>Zn(2+)</name>
        <dbReference type="ChEBI" id="CHEBI:29105"/>
    </cofactor>
    <text evidence="12 17">Binds 1 zinc ion per subunit.</text>
</comment>
<dbReference type="RefSeq" id="WP_087034347.1">
    <property type="nucleotide sequence ID" value="NZ_CP021377.1"/>
</dbReference>
<feature type="binding site" evidence="12 16">
    <location>
        <position position="410"/>
    </location>
    <ligand>
        <name>substrate</name>
    </ligand>
</feature>
<dbReference type="CDD" id="cd06572">
    <property type="entry name" value="Histidinol_dh"/>
    <property type="match status" value="1"/>
</dbReference>
<dbReference type="NCBIfam" id="TIGR00069">
    <property type="entry name" value="hisD"/>
    <property type="match status" value="1"/>
</dbReference>
<comment type="pathway">
    <text evidence="2 12">Amino-acid biosynthesis; L-histidine biosynthesis; L-histidine from 5-phospho-alpha-D-ribose 1-diphosphate: step 9/9.</text>
</comment>
<keyword evidence="7 12" id="KW-0862">Zinc</keyword>
<dbReference type="EC" id="1.1.1.23" evidence="4 12"/>
<comment type="catalytic activity">
    <reaction evidence="11 12">
        <text>L-histidinol + 2 NAD(+) + H2O = L-histidine + 2 NADH + 3 H(+)</text>
        <dbReference type="Rhea" id="RHEA:20641"/>
        <dbReference type="ChEBI" id="CHEBI:15377"/>
        <dbReference type="ChEBI" id="CHEBI:15378"/>
        <dbReference type="ChEBI" id="CHEBI:57540"/>
        <dbReference type="ChEBI" id="CHEBI:57595"/>
        <dbReference type="ChEBI" id="CHEBI:57699"/>
        <dbReference type="ChEBI" id="CHEBI:57945"/>
        <dbReference type="EC" id="1.1.1.23"/>
    </reaction>
</comment>
<dbReference type="SUPFAM" id="SSF53720">
    <property type="entry name" value="ALDH-like"/>
    <property type="match status" value="1"/>
</dbReference>
<dbReference type="Pfam" id="PF00815">
    <property type="entry name" value="Histidinol_dh"/>
    <property type="match status" value="1"/>
</dbReference>
<feature type="binding site" evidence="12 16">
    <location>
        <position position="255"/>
    </location>
    <ligand>
        <name>substrate</name>
    </ligand>
</feature>
<dbReference type="PANTHER" id="PTHR21256">
    <property type="entry name" value="HISTIDINOL DEHYDROGENASE HDH"/>
    <property type="match status" value="1"/>
</dbReference>
<evidence type="ECO:0000256" key="5">
    <source>
        <dbReference type="ARBA" id="ARBA00022605"/>
    </source>
</evidence>
<reference evidence="19 20" key="1">
    <citation type="journal article" date="2014" name="Int. J. Syst. Evol. Microbiol.">
        <title>Oceanisphaera profunda sp. nov., a marine bacterium isolated from deep-sea sediment, and emended description of the genus Oceanisphaera.</title>
        <authorList>
            <person name="Xu Z."/>
            <person name="Zhang X.Y."/>
            <person name="Su H.N."/>
            <person name="Yu Z.C."/>
            <person name="Liu C."/>
            <person name="Li H."/>
            <person name="Chen X.L."/>
            <person name="Song X.Y."/>
            <person name="Xie B.B."/>
            <person name="Qin Q.L."/>
            <person name="Zhou B.C."/>
            <person name="Shi M."/>
            <person name="Huang Y."/>
            <person name="Zhang Y.Z."/>
        </authorList>
    </citation>
    <scope>NUCLEOTIDE SEQUENCE [LARGE SCALE GENOMIC DNA]</scope>
    <source>
        <strain evidence="19 20">SM1222</strain>
    </source>
</reference>
<evidence type="ECO:0000256" key="1">
    <source>
        <dbReference type="ARBA" id="ARBA00003850"/>
    </source>
</evidence>
<evidence type="ECO:0000256" key="11">
    <source>
        <dbReference type="ARBA" id="ARBA00049489"/>
    </source>
</evidence>
<sequence>MKILDWNTLTDLEQAQALRRPALAQGGREAQVADIIAKVRQGGDAALIELTRTLDKAERDTLQLTQAEIDAASERVSDELKAAIDLAMANIETFHRAQLPTPIVQETSPGVHCELHFQPIEKVGLYVPGGTAPLVSTVMMLAIPARLAGCERVVLCSPPPINDAIIYTAGRCGVDAIYTLGGAQAVAAMAYGSETITKVDKIFGPGNTWVTEAKRQVSGDVDGAAIDMPAGPSEVLVIADADADADFVAADLLSQAEHGTDSQVILVTPCTALADKVNVALDQQLAQLSRAEIARQALLESRTFICSDLAQAVQISNTYAPEHLIVQTADSRALLPRLKNAGSIFLGAWTPESVGDYASGTNHTLPTYGYSRTYSSLGLADYQRRFTVQELTPAGLRAIGPAVELLAATETLDAHKNAVSLRLAKLEKQTVEKQA</sequence>
<evidence type="ECO:0000256" key="3">
    <source>
        <dbReference type="ARBA" id="ARBA00010178"/>
    </source>
</evidence>
<keyword evidence="20" id="KW-1185">Reference proteome</keyword>
<dbReference type="Proteomes" id="UP000243937">
    <property type="component" value="Chromosome"/>
</dbReference>
<feature type="binding site" evidence="12 15">
    <location>
        <position position="126"/>
    </location>
    <ligand>
        <name>NAD(+)</name>
        <dbReference type="ChEBI" id="CHEBI:57540"/>
    </ligand>
</feature>
<evidence type="ECO:0000256" key="13">
    <source>
        <dbReference type="PIRNR" id="PIRNR000099"/>
    </source>
</evidence>
<evidence type="ECO:0000313" key="19">
    <source>
        <dbReference type="EMBL" id="ART81264.1"/>
    </source>
</evidence>
<dbReference type="AlphaFoldDB" id="A0A1Y0D1P8"/>
<evidence type="ECO:0000256" key="17">
    <source>
        <dbReference type="PIRSR" id="PIRSR000099-4"/>
    </source>
</evidence>
<feature type="binding site" evidence="12 16">
    <location>
        <position position="258"/>
    </location>
    <ligand>
        <name>substrate</name>
    </ligand>
</feature>
<dbReference type="PANTHER" id="PTHR21256:SF2">
    <property type="entry name" value="HISTIDINE BIOSYNTHESIS TRIFUNCTIONAL PROTEIN"/>
    <property type="match status" value="1"/>
</dbReference>
<dbReference type="OrthoDB" id="9805269at2"/>
<keyword evidence="6 12" id="KW-0479">Metal-binding</keyword>
<keyword evidence="9 12" id="KW-0520">NAD</keyword>
<evidence type="ECO:0000256" key="7">
    <source>
        <dbReference type="ARBA" id="ARBA00022833"/>
    </source>
</evidence>
<evidence type="ECO:0000256" key="18">
    <source>
        <dbReference type="RuleBase" id="RU004175"/>
    </source>
</evidence>
<evidence type="ECO:0000256" key="8">
    <source>
        <dbReference type="ARBA" id="ARBA00023002"/>
    </source>
</evidence>
<dbReference type="GO" id="GO:0000105">
    <property type="term" value="P:L-histidine biosynthetic process"/>
    <property type="evidence" value="ECO:0007669"/>
    <property type="project" value="UniProtKB-UniRule"/>
</dbReference>
<gene>
    <name evidence="12" type="primary">hisD</name>
    <name evidence="19" type="ORF">CBP31_00315</name>
</gene>
<dbReference type="PROSITE" id="PS00611">
    <property type="entry name" value="HISOL_DEHYDROGENASE"/>
    <property type="match status" value="1"/>
</dbReference>
<dbReference type="PRINTS" id="PR00083">
    <property type="entry name" value="HOLDHDRGNASE"/>
</dbReference>
<feature type="binding site" evidence="12 16">
    <location>
        <position position="356"/>
    </location>
    <ligand>
        <name>substrate</name>
    </ligand>
</feature>
<dbReference type="Gene3D" id="3.40.50.1980">
    <property type="entry name" value="Nitrogenase molybdenum iron protein domain"/>
    <property type="match status" value="2"/>
</dbReference>
<dbReference type="KEGG" id="opf:CBP31_00315"/>
<dbReference type="GO" id="GO:0051287">
    <property type="term" value="F:NAD binding"/>
    <property type="evidence" value="ECO:0007669"/>
    <property type="project" value="InterPro"/>
</dbReference>
<dbReference type="GO" id="GO:0008270">
    <property type="term" value="F:zinc ion binding"/>
    <property type="evidence" value="ECO:0007669"/>
    <property type="project" value="UniProtKB-UniRule"/>
</dbReference>
<feature type="binding site" evidence="12 17">
    <location>
        <position position="356"/>
    </location>
    <ligand>
        <name>Zn(2+)</name>
        <dbReference type="ChEBI" id="CHEBI:29105"/>
    </ligand>
</feature>
<dbReference type="Gene3D" id="1.20.5.1300">
    <property type="match status" value="1"/>
</dbReference>
<dbReference type="HAMAP" id="MF_01024">
    <property type="entry name" value="HisD"/>
    <property type="match status" value="1"/>
</dbReference>
<keyword evidence="10 12" id="KW-0368">Histidine biosynthesis</keyword>
<evidence type="ECO:0000256" key="16">
    <source>
        <dbReference type="PIRSR" id="PIRSR000099-3"/>
    </source>
</evidence>
<dbReference type="UniPathway" id="UPA00031">
    <property type="reaction ID" value="UER00014"/>
</dbReference>
<comment type="function">
    <text evidence="1 12">Catalyzes the sequential NAD-dependent oxidations of L-histidinol to L-histidinaldehyde and then to L-histidine.</text>
</comment>
<protein>
    <recommendedName>
        <fullName evidence="4 12">Histidinol dehydrogenase</fullName>
        <shortName evidence="12">HDH</shortName>
        <ecNumber evidence="4 12">1.1.1.23</ecNumber>
    </recommendedName>
</protein>
<dbReference type="GO" id="GO:0005829">
    <property type="term" value="C:cytosol"/>
    <property type="evidence" value="ECO:0007669"/>
    <property type="project" value="TreeGrafter"/>
</dbReference>
<dbReference type="FunFam" id="3.40.50.1980:FF:000001">
    <property type="entry name" value="Histidinol dehydrogenase"/>
    <property type="match status" value="1"/>
</dbReference>
<dbReference type="InterPro" id="IPR022695">
    <property type="entry name" value="Histidinol_DH_monofunct"/>
</dbReference>
<dbReference type="InterPro" id="IPR016161">
    <property type="entry name" value="Ald_DH/histidinol_DH"/>
</dbReference>
<dbReference type="InterPro" id="IPR001692">
    <property type="entry name" value="Histidinol_DH_CS"/>
</dbReference>
<keyword evidence="8 12" id="KW-0560">Oxidoreductase</keyword>
<evidence type="ECO:0000256" key="6">
    <source>
        <dbReference type="ARBA" id="ARBA00022723"/>
    </source>
</evidence>
<evidence type="ECO:0000256" key="4">
    <source>
        <dbReference type="ARBA" id="ARBA00012965"/>
    </source>
</evidence>
<feature type="binding site" evidence="12 17">
    <location>
        <position position="255"/>
    </location>
    <ligand>
        <name>Zn(2+)</name>
        <dbReference type="ChEBI" id="CHEBI:29105"/>
    </ligand>
</feature>
<comment type="similarity">
    <text evidence="3 12 13 18">Belongs to the histidinol dehydrogenase family.</text>
</comment>
<feature type="binding site" evidence="12 16">
    <location>
        <position position="233"/>
    </location>
    <ligand>
        <name>substrate</name>
    </ligand>
</feature>
<evidence type="ECO:0000256" key="2">
    <source>
        <dbReference type="ARBA" id="ARBA00004940"/>
    </source>
</evidence>
<evidence type="ECO:0000256" key="12">
    <source>
        <dbReference type="HAMAP-Rule" id="MF_01024"/>
    </source>
</evidence>
<keyword evidence="5 12" id="KW-0028">Amino-acid biosynthesis</keyword>
<feature type="binding site" evidence="12 16">
    <location>
        <position position="323"/>
    </location>
    <ligand>
        <name>substrate</name>
    </ligand>
</feature>